<keyword evidence="6" id="KW-1185">Reference proteome</keyword>
<protein>
    <recommendedName>
        <fullName evidence="4">Flavin reductase like domain-containing protein</fullName>
    </recommendedName>
</protein>
<evidence type="ECO:0000259" key="4">
    <source>
        <dbReference type="SMART" id="SM00903"/>
    </source>
</evidence>
<comment type="caution">
    <text evidence="5">The sequence shown here is derived from an EMBL/GenBank/DDBJ whole genome shotgun (WGS) entry which is preliminary data.</text>
</comment>
<dbReference type="Gene3D" id="2.30.110.10">
    <property type="entry name" value="Electron Transport, Fmn-binding Protein, Chain A"/>
    <property type="match status" value="1"/>
</dbReference>
<dbReference type="GO" id="GO:0042602">
    <property type="term" value="F:riboflavin reductase (NADPH) activity"/>
    <property type="evidence" value="ECO:0007669"/>
    <property type="project" value="TreeGrafter"/>
</dbReference>
<dbReference type="AlphaFoldDB" id="A0A917B7Y7"/>
<dbReference type="InterPro" id="IPR002563">
    <property type="entry name" value="Flavin_Rdtase-like_dom"/>
</dbReference>
<feature type="compositionally biased region" description="Low complexity" evidence="3">
    <location>
        <begin position="19"/>
        <end position="34"/>
    </location>
</feature>
<dbReference type="PANTHER" id="PTHR30466">
    <property type="entry name" value="FLAVIN REDUCTASE"/>
    <property type="match status" value="1"/>
</dbReference>
<dbReference type="RefSeq" id="WP_188678392.1">
    <property type="nucleotide sequence ID" value="NZ_BMGP01000004.1"/>
</dbReference>
<dbReference type="SUPFAM" id="SSF50475">
    <property type="entry name" value="FMN-binding split barrel"/>
    <property type="match status" value="1"/>
</dbReference>
<name>A0A917B7Y7_9MICO</name>
<feature type="domain" description="Flavin reductase like" evidence="4">
    <location>
        <begin position="47"/>
        <end position="194"/>
    </location>
</feature>
<dbReference type="Proteomes" id="UP000598775">
    <property type="component" value="Unassembled WGS sequence"/>
</dbReference>
<evidence type="ECO:0000313" key="5">
    <source>
        <dbReference type="EMBL" id="GGF29141.1"/>
    </source>
</evidence>
<dbReference type="SMART" id="SM00903">
    <property type="entry name" value="Flavin_Reduct"/>
    <property type="match status" value="1"/>
</dbReference>
<dbReference type="PANTHER" id="PTHR30466:SF11">
    <property type="entry name" value="FLAVIN-DEPENDENT MONOOXYGENASE, REDUCTASE SUBUNIT HSAB"/>
    <property type="match status" value="1"/>
</dbReference>
<organism evidence="5 6">
    <name type="scientific">Subtercola lobariae</name>
    <dbReference type="NCBI Taxonomy" id="1588641"/>
    <lineage>
        <taxon>Bacteria</taxon>
        <taxon>Bacillati</taxon>
        <taxon>Actinomycetota</taxon>
        <taxon>Actinomycetes</taxon>
        <taxon>Micrococcales</taxon>
        <taxon>Microbacteriaceae</taxon>
        <taxon>Subtercola</taxon>
    </lineage>
</organism>
<dbReference type="Pfam" id="PF01613">
    <property type="entry name" value="Flavin_Reduct"/>
    <property type="match status" value="1"/>
</dbReference>
<evidence type="ECO:0000256" key="1">
    <source>
        <dbReference type="ARBA" id="ARBA00008898"/>
    </source>
</evidence>
<accession>A0A917B7Y7</accession>
<dbReference type="InterPro" id="IPR050268">
    <property type="entry name" value="NADH-dep_flavin_reductase"/>
</dbReference>
<dbReference type="EMBL" id="BMGP01000004">
    <property type="protein sequence ID" value="GGF29141.1"/>
    <property type="molecule type" value="Genomic_DNA"/>
</dbReference>
<evidence type="ECO:0000256" key="2">
    <source>
        <dbReference type="ARBA" id="ARBA00023002"/>
    </source>
</evidence>
<keyword evidence="2" id="KW-0560">Oxidoreductase</keyword>
<evidence type="ECO:0000256" key="3">
    <source>
        <dbReference type="SAM" id="MobiDB-lite"/>
    </source>
</evidence>
<reference evidence="5 6" key="1">
    <citation type="journal article" date="2014" name="Int. J. Syst. Evol. Microbiol.">
        <title>Complete genome sequence of Corynebacterium casei LMG S-19264T (=DSM 44701T), isolated from a smear-ripened cheese.</title>
        <authorList>
            <consortium name="US DOE Joint Genome Institute (JGI-PGF)"/>
            <person name="Walter F."/>
            <person name="Albersmeier A."/>
            <person name="Kalinowski J."/>
            <person name="Ruckert C."/>
        </authorList>
    </citation>
    <scope>NUCLEOTIDE SEQUENCE [LARGE SCALE GENOMIC DNA]</scope>
    <source>
        <strain evidence="5 6">CGMCC 1.12976</strain>
    </source>
</reference>
<sequence>MSSATLTSKAAPAATAALPLGSAQPLPSPGSTTGAGPGEATRFRRAMGRIPSGVAVLATYAGGDTHLPVAMTVATLAMASANPPMLAFFAQKSSARASTIIESGRFVVSLLGRGQEAECYRFATSATSTPDAPRPGENPWSALRVPGAVLWAECTIDSITDAGDHVVVIARVDDYALAVGHAQPLTFYKSKLAVLDPASGRHVPTESLAWW</sequence>
<proteinExistence type="inferred from homology"/>
<feature type="region of interest" description="Disordered" evidence="3">
    <location>
        <begin position="19"/>
        <end position="39"/>
    </location>
</feature>
<gene>
    <name evidence="5" type="ORF">GCM10011399_22830</name>
</gene>
<comment type="similarity">
    <text evidence="1">Belongs to the non-flavoprotein flavin reductase family.</text>
</comment>
<dbReference type="InterPro" id="IPR012349">
    <property type="entry name" value="Split_barrel_FMN-bd"/>
</dbReference>
<evidence type="ECO:0000313" key="6">
    <source>
        <dbReference type="Proteomes" id="UP000598775"/>
    </source>
</evidence>
<dbReference type="GO" id="GO:0010181">
    <property type="term" value="F:FMN binding"/>
    <property type="evidence" value="ECO:0007669"/>
    <property type="project" value="InterPro"/>
</dbReference>